<protein>
    <recommendedName>
        <fullName evidence="2">histidine kinase</fullName>
        <ecNumber evidence="2">2.7.13.3</ecNumber>
    </recommendedName>
</protein>
<feature type="domain" description="Histidine kinase" evidence="5">
    <location>
        <begin position="452"/>
        <end position="654"/>
    </location>
</feature>
<keyword evidence="4" id="KW-0812">Transmembrane</keyword>
<dbReference type="RefSeq" id="WP_095999041.1">
    <property type="nucleotide sequence ID" value="NZ_NSLI01000004.1"/>
</dbReference>
<dbReference type="EMBL" id="NSLI01000004">
    <property type="protein sequence ID" value="PAX07217.1"/>
    <property type="molecule type" value="Genomic_DNA"/>
</dbReference>
<sequence length="660" mass="69607">MTAGLILWTYALAALLFVVLALSSARAGAPRIVPAALCVTATWLLAVAGLGPAHVAAGLAEGARDLVWLLAALRIARDDADGRGPARLLAFALAAGIPVALMVTAVVGAPAPVQLGSRMLMALAGVILLGRAEGRRGPEERLTAALAMLWGVDLFVIAPGFLIGWTPTLVLARGVTMLGVGAAFALAAAPRGDRSFGLSRGLRLRAIVGAALFLYMAAVVAATGWAADLPPTEARIAQTAIVVGATTTLAVLASTSWLRAWTRVVVEKHLFGHRYDYRSAWARFTGTLGRPGEDGPLPQRVVQAVADLVDAPAGLLLARGDDGLEPAAGWRWEEGGAAPDLPLAEHLERTGRIVELDRVRDGLAPPEERAAVPAWMTARAEAWALVPLTHLGVLVGAILLARPPVARPLDWEDLDLLRLAGAQAASYLAEDRAHVALADVERFDEFNRRFAFILHDIKNLVSQMSLVARNAERHGDDPAFRADMVATLKDSAERMTALVQRLTHRPAAAAGVAEPVDLAHFAEQAARSRRAQHPVVARTNGRPFALADAQALAQALGHLVQNAVEASPAGVAVEISARVEGCRAVVEVADRGCGMSAAFVRDRLFRPFSSSKPGGFGLGAFEARQLVRAMGGALEVESREGEGTRFRIVLPAAPEMEQAA</sequence>
<organism evidence="6 7">
    <name type="scientific">Sphingomonas lenta</name>
    <dbReference type="NCBI Taxonomy" id="1141887"/>
    <lineage>
        <taxon>Bacteria</taxon>
        <taxon>Pseudomonadati</taxon>
        <taxon>Pseudomonadota</taxon>
        <taxon>Alphaproteobacteria</taxon>
        <taxon>Sphingomonadales</taxon>
        <taxon>Sphingomonadaceae</taxon>
        <taxon>Sphingomonas</taxon>
    </lineage>
</organism>
<comment type="catalytic activity">
    <reaction evidence="1">
        <text>ATP + protein L-histidine = ADP + protein N-phospho-L-histidine.</text>
        <dbReference type="EC" id="2.7.13.3"/>
    </reaction>
</comment>
<keyword evidence="4" id="KW-0472">Membrane</keyword>
<dbReference type="SUPFAM" id="SSF55781">
    <property type="entry name" value="GAF domain-like"/>
    <property type="match status" value="1"/>
</dbReference>
<dbReference type="Proteomes" id="UP000218151">
    <property type="component" value="Unassembled WGS sequence"/>
</dbReference>
<dbReference type="PANTHER" id="PTHR43547:SF2">
    <property type="entry name" value="HYBRID SIGNAL TRANSDUCTION HISTIDINE KINASE C"/>
    <property type="match status" value="1"/>
</dbReference>
<evidence type="ECO:0000256" key="1">
    <source>
        <dbReference type="ARBA" id="ARBA00000085"/>
    </source>
</evidence>
<dbReference type="Gene3D" id="3.30.450.40">
    <property type="match status" value="1"/>
</dbReference>
<proteinExistence type="predicted"/>
<dbReference type="InterPro" id="IPR005467">
    <property type="entry name" value="His_kinase_dom"/>
</dbReference>
<reference evidence="7" key="1">
    <citation type="submission" date="2017-09" db="EMBL/GenBank/DDBJ databases">
        <authorList>
            <person name="Feng G."/>
            <person name="Zhu H."/>
        </authorList>
    </citation>
    <scope>NUCLEOTIDE SEQUENCE [LARGE SCALE GENOMIC DNA]</scope>
    <source>
        <strain evidence="7">1PNM-20</strain>
    </source>
</reference>
<feature type="transmembrane region" description="Helical" evidence="4">
    <location>
        <begin position="202"/>
        <end position="227"/>
    </location>
</feature>
<evidence type="ECO:0000313" key="7">
    <source>
        <dbReference type="Proteomes" id="UP000218151"/>
    </source>
</evidence>
<keyword evidence="3" id="KW-0597">Phosphoprotein</keyword>
<feature type="transmembrane region" description="Helical" evidence="4">
    <location>
        <begin position="88"/>
        <end position="109"/>
    </location>
</feature>
<evidence type="ECO:0000256" key="3">
    <source>
        <dbReference type="ARBA" id="ARBA00022553"/>
    </source>
</evidence>
<keyword evidence="7" id="KW-1185">Reference proteome</keyword>
<feature type="transmembrane region" description="Helical" evidence="4">
    <location>
        <begin position="239"/>
        <end position="258"/>
    </location>
</feature>
<keyword evidence="6" id="KW-0418">Kinase</keyword>
<dbReference type="InterPro" id="IPR029016">
    <property type="entry name" value="GAF-like_dom_sf"/>
</dbReference>
<keyword evidence="6" id="KW-0808">Transferase</keyword>
<feature type="transmembrane region" description="Helical" evidence="4">
    <location>
        <begin position="43"/>
        <end position="67"/>
    </location>
</feature>
<dbReference type="InterPro" id="IPR014265">
    <property type="entry name" value="XrtA/PrsK"/>
</dbReference>
<evidence type="ECO:0000256" key="2">
    <source>
        <dbReference type="ARBA" id="ARBA00012438"/>
    </source>
</evidence>
<dbReference type="InterPro" id="IPR036890">
    <property type="entry name" value="HATPase_C_sf"/>
</dbReference>
<dbReference type="InterPro" id="IPR004358">
    <property type="entry name" value="Sig_transdc_His_kin-like_C"/>
</dbReference>
<dbReference type="SUPFAM" id="SSF55874">
    <property type="entry name" value="ATPase domain of HSP90 chaperone/DNA topoisomerase II/histidine kinase"/>
    <property type="match status" value="1"/>
</dbReference>
<feature type="transmembrane region" description="Helical" evidence="4">
    <location>
        <begin position="171"/>
        <end position="190"/>
    </location>
</feature>
<dbReference type="Gene3D" id="3.30.565.10">
    <property type="entry name" value="Histidine kinase-like ATPase, C-terminal domain"/>
    <property type="match status" value="1"/>
</dbReference>
<feature type="transmembrane region" description="Helical" evidence="4">
    <location>
        <begin position="144"/>
        <end position="165"/>
    </location>
</feature>
<dbReference type="GO" id="GO:0000155">
    <property type="term" value="F:phosphorelay sensor kinase activity"/>
    <property type="evidence" value="ECO:0007669"/>
    <property type="project" value="InterPro"/>
</dbReference>
<dbReference type="PRINTS" id="PR00344">
    <property type="entry name" value="BCTRLSENSOR"/>
</dbReference>
<keyword evidence="4" id="KW-1133">Transmembrane helix</keyword>
<dbReference type="PANTHER" id="PTHR43547">
    <property type="entry name" value="TWO-COMPONENT HISTIDINE KINASE"/>
    <property type="match status" value="1"/>
</dbReference>
<accession>A0A2A2SD83</accession>
<evidence type="ECO:0000256" key="4">
    <source>
        <dbReference type="SAM" id="Phobius"/>
    </source>
</evidence>
<dbReference type="PROSITE" id="PS50109">
    <property type="entry name" value="HIS_KIN"/>
    <property type="match status" value="1"/>
</dbReference>
<dbReference type="Pfam" id="PF02518">
    <property type="entry name" value="HATPase_c"/>
    <property type="match status" value="1"/>
</dbReference>
<name>A0A2A2SD83_9SPHN</name>
<dbReference type="InterPro" id="IPR003018">
    <property type="entry name" value="GAF"/>
</dbReference>
<evidence type="ECO:0000313" key="6">
    <source>
        <dbReference type="EMBL" id="PAX07217.1"/>
    </source>
</evidence>
<dbReference type="NCBIfam" id="TIGR02916">
    <property type="entry name" value="PEP_his_kin"/>
    <property type="match status" value="1"/>
</dbReference>
<dbReference type="Pfam" id="PF01590">
    <property type="entry name" value="GAF"/>
    <property type="match status" value="1"/>
</dbReference>
<dbReference type="CDD" id="cd00082">
    <property type="entry name" value="HisKA"/>
    <property type="match status" value="1"/>
</dbReference>
<gene>
    <name evidence="6" type="primary">prsK</name>
    <name evidence="6" type="ORF">CKY28_14390</name>
</gene>
<dbReference type="SMART" id="SM00387">
    <property type="entry name" value="HATPase_c"/>
    <property type="match status" value="1"/>
</dbReference>
<dbReference type="InterPro" id="IPR003594">
    <property type="entry name" value="HATPase_dom"/>
</dbReference>
<dbReference type="AlphaFoldDB" id="A0A2A2SD83"/>
<comment type="caution">
    <text evidence="6">The sequence shown here is derived from an EMBL/GenBank/DDBJ whole genome shotgun (WGS) entry which is preliminary data.</text>
</comment>
<dbReference type="EC" id="2.7.13.3" evidence="2"/>
<dbReference type="OrthoDB" id="9785691at2"/>
<feature type="transmembrane region" description="Helical" evidence="4">
    <location>
        <begin position="382"/>
        <end position="401"/>
    </location>
</feature>
<evidence type="ECO:0000259" key="5">
    <source>
        <dbReference type="PROSITE" id="PS50109"/>
    </source>
</evidence>
<dbReference type="InterPro" id="IPR003661">
    <property type="entry name" value="HisK_dim/P_dom"/>
</dbReference>